<dbReference type="Pfam" id="PF01541">
    <property type="entry name" value="GIY-YIG"/>
    <property type="match status" value="1"/>
</dbReference>
<evidence type="ECO:0000256" key="1">
    <source>
        <dbReference type="ARBA" id="ARBA00007435"/>
    </source>
</evidence>
<dbReference type="PROSITE" id="PS50164">
    <property type="entry name" value="GIY_YIG"/>
    <property type="match status" value="1"/>
</dbReference>
<gene>
    <name evidence="3" type="ORF">K0O23_05145</name>
</gene>
<dbReference type="Proteomes" id="UP000813018">
    <property type="component" value="Unassembled WGS sequence"/>
</dbReference>
<dbReference type="PANTHER" id="PTHR34477">
    <property type="entry name" value="UPF0213 PROTEIN YHBQ"/>
    <property type="match status" value="1"/>
</dbReference>
<dbReference type="InterPro" id="IPR000305">
    <property type="entry name" value="GIY-YIG_endonuc"/>
</dbReference>
<feature type="domain" description="GIY-YIG" evidence="2">
    <location>
        <begin position="27"/>
        <end position="102"/>
    </location>
</feature>
<proteinExistence type="inferred from homology"/>
<sequence>MQEVIGSTPIFSTKGNLYGCLFRFVSMPCYTYILYSHKTDRYYIGSCQDMNDRLARHNAGYSKSTKAGAPWLLKHIEEYETNSEARKREAEIKKKKNRNYIEQLISSTG</sequence>
<name>A0ABS7CRK1_9BACT</name>
<keyword evidence="4" id="KW-1185">Reference proteome</keyword>
<evidence type="ECO:0000313" key="4">
    <source>
        <dbReference type="Proteomes" id="UP000813018"/>
    </source>
</evidence>
<comment type="similarity">
    <text evidence="1">Belongs to the UPF0213 family.</text>
</comment>
<organism evidence="3 4">
    <name type="scientific">Pontibacter aydingkolensis</name>
    <dbReference type="NCBI Taxonomy" id="1911536"/>
    <lineage>
        <taxon>Bacteria</taxon>
        <taxon>Pseudomonadati</taxon>
        <taxon>Bacteroidota</taxon>
        <taxon>Cytophagia</taxon>
        <taxon>Cytophagales</taxon>
        <taxon>Hymenobacteraceae</taxon>
        <taxon>Pontibacter</taxon>
    </lineage>
</organism>
<protein>
    <submittedName>
        <fullName evidence="3">GIY-YIG nuclease family protein</fullName>
    </submittedName>
</protein>
<dbReference type="EMBL" id="JAHYXK010000003">
    <property type="protein sequence ID" value="MBW7466444.1"/>
    <property type="molecule type" value="Genomic_DNA"/>
</dbReference>
<dbReference type="PANTHER" id="PTHR34477:SF1">
    <property type="entry name" value="UPF0213 PROTEIN YHBQ"/>
    <property type="match status" value="1"/>
</dbReference>
<evidence type="ECO:0000313" key="3">
    <source>
        <dbReference type="EMBL" id="MBW7466444.1"/>
    </source>
</evidence>
<reference evidence="3 4" key="1">
    <citation type="journal article" date="2016" name="Int. J. Syst. Evol. Microbiol.">
        <title>Pontibacter aydingkolensis sp. nov., isolated from soil of a salt lake.</title>
        <authorList>
            <person name="Osman G."/>
            <person name="Zhang T."/>
            <person name="Lou K."/>
            <person name="Gao Y."/>
            <person name="Chang W."/>
            <person name="Lin Q."/>
            <person name="Yang H.M."/>
            <person name="Huo X.D."/>
            <person name="Wang N."/>
        </authorList>
    </citation>
    <scope>NUCLEOTIDE SEQUENCE [LARGE SCALE GENOMIC DNA]</scope>
    <source>
        <strain evidence="3 4">KACC 19255</strain>
    </source>
</reference>
<dbReference type="InterPro" id="IPR050190">
    <property type="entry name" value="UPF0213_domain"/>
</dbReference>
<dbReference type="SUPFAM" id="SSF82771">
    <property type="entry name" value="GIY-YIG endonuclease"/>
    <property type="match status" value="1"/>
</dbReference>
<evidence type="ECO:0000259" key="2">
    <source>
        <dbReference type="PROSITE" id="PS50164"/>
    </source>
</evidence>
<dbReference type="Gene3D" id="3.40.1440.10">
    <property type="entry name" value="GIY-YIG endonuclease"/>
    <property type="match status" value="1"/>
</dbReference>
<accession>A0ABS7CRK1</accession>
<dbReference type="CDD" id="cd10449">
    <property type="entry name" value="GIY-YIG_SLX1_like"/>
    <property type="match status" value="1"/>
</dbReference>
<dbReference type="InterPro" id="IPR035901">
    <property type="entry name" value="GIY-YIG_endonuc_sf"/>
</dbReference>
<dbReference type="RefSeq" id="WP_219876523.1">
    <property type="nucleotide sequence ID" value="NZ_JBEPLK010000002.1"/>
</dbReference>
<comment type="caution">
    <text evidence="3">The sequence shown here is derived from an EMBL/GenBank/DDBJ whole genome shotgun (WGS) entry which is preliminary data.</text>
</comment>